<protein>
    <submittedName>
        <fullName evidence="1">Uncharacterized protein</fullName>
    </submittedName>
</protein>
<reference evidence="2" key="1">
    <citation type="journal article" date="2019" name="Int. J. Syst. Evol. Microbiol.">
        <title>The Global Catalogue of Microorganisms (GCM) 10K type strain sequencing project: providing services to taxonomists for standard genome sequencing and annotation.</title>
        <authorList>
            <consortium name="The Broad Institute Genomics Platform"/>
            <consortium name="The Broad Institute Genome Sequencing Center for Infectious Disease"/>
            <person name="Wu L."/>
            <person name="Ma J."/>
        </authorList>
    </citation>
    <scope>NUCLEOTIDE SEQUENCE [LARGE SCALE GENOMIC DNA]</scope>
    <source>
        <strain evidence="2">JCM 16578</strain>
    </source>
</reference>
<sequence length="74" mass="8201">MAPQAHRGLPRGWYCNGACSGCWAAQRWLELAFAAVVPAHEQMRITLIAEDIRKLSRAMSALKREHSVARPAEG</sequence>
<dbReference type="Proteomes" id="UP001501563">
    <property type="component" value="Unassembled WGS sequence"/>
</dbReference>
<comment type="caution">
    <text evidence="1">The sequence shown here is derived from an EMBL/GenBank/DDBJ whole genome shotgun (WGS) entry which is preliminary data.</text>
</comment>
<proteinExistence type="predicted"/>
<name>A0ABP7LRN1_9ACTN</name>
<keyword evidence="2" id="KW-1185">Reference proteome</keyword>
<organism evidence="1 2">
    <name type="scientific">Streptomyces lannensis</name>
    <dbReference type="NCBI Taxonomy" id="766498"/>
    <lineage>
        <taxon>Bacteria</taxon>
        <taxon>Bacillati</taxon>
        <taxon>Actinomycetota</taxon>
        <taxon>Actinomycetes</taxon>
        <taxon>Kitasatosporales</taxon>
        <taxon>Streptomycetaceae</taxon>
        <taxon>Streptomyces</taxon>
    </lineage>
</organism>
<gene>
    <name evidence="1" type="ORF">GCM10022207_90960</name>
</gene>
<accession>A0ABP7LRN1</accession>
<dbReference type="EMBL" id="BAAAZA010000069">
    <property type="protein sequence ID" value="GAA3907303.1"/>
    <property type="molecule type" value="Genomic_DNA"/>
</dbReference>
<evidence type="ECO:0000313" key="2">
    <source>
        <dbReference type="Proteomes" id="UP001501563"/>
    </source>
</evidence>
<evidence type="ECO:0000313" key="1">
    <source>
        <dbReference type="EMBL" id="GAA3907303.1"/>
    </source>
</evidence>